<organism evidence="1 2">
    <name type="scientific">Lysobacter yananisis</name>
    <dbReference type="NCBI Taxonomy" id="1003114"/>
    <lineage>
        <taxon>Bacteria</taxon>
        <taxon>Pseudomonadati</taxon>
        <taxon>Pseudomonadota</taxon>
        <taxon>Gammaproteobacteria</taxon>
        <taxon>Lysobacterales</taxon>
        <taxon>Lysobacteraceae</taxon>
        <taxon>Lysobacter</taxon>
    </lineage>
</organism>
<reference evidence="1 2" key="1">
    <citation type="submission" date="2023-08" db="EMBL/GenBank/DDBJ databases">
        <title>The whole genome sequence of Lysobacter yananisis.</title>
        <authorList>
            <person name="Sun H."/>
        </authorList>
    </citation>
    <scope>NUCLEOTIDE SEQUENCE [LARGE SCALE GENOMIC DNA]</scope>
    <source>
        <strain evidence="1 2">SNNU513</strain>
    </source>
</reference>
<dbReference type="RefSeq" id="WP_309150854.1">
    <property type="nucleotide sequence ID" value="NZ_CP133568.1"/>
</dbReference>
<name>A0ABY9P356_9GAMM</name>
<evidence type="ECO:0000313" key="1">
    <source>
        <dbReference type="EMBL" id="WMT01409.1"/>
    </source>
</evidence>
<proteinExistence type="predicted"/>
<evidence type="ECO:0000313" key="2">
    <source>
        <dbReference type="Proteomes" id="UP001229313"/>
    </source>
</evidence>
<dbReference type="EMBL" id="CP133568">
    <property type="protein sequence ID" value="WMT01409.1"/>
    <property type="molecule type" value="Genomic_DNA"/>
</dbReference>
<gene>
    <name evidence="1" type="ORF">RDV84_15600</name>
</gene>
<sequence>MAAMPGPFFFVPRFLRFAFSSAREVPRAFSHRVFLLARMLRSGAALRADRFSLAATGERWPGGAAVELCMLALAAADFASLRIAHGLLPAQGVDPAQRSRGLHVECGSDFAAGAPLSSDEGVRSNPSKRSRCGLRASRCNAVRKLWPHAKFERVRMRRIFCASQRARNASND</sequence>
<keyword evidence="2" id="KW-1185">Reference proteome</keyword>
<accession>A0ABY9P356</accession>
<protein>
    <submittedName>
        <fullName evidence="1">Uncharacterized protein</fullName>
    </submittedName>
</protein>
<dbReference type="Proteomes" id="UP001229313">
    <property type="component" value="Chromosome"/>
</dbReference>